<proteinExistence type="predicted"/>
<dbReference type="Pfam" id="PF14375">
    <property type="entry name" value="Cys_rich_CWC"/>
    <property type="match status" value="1"/>
</dbReference>
<evidence type="ECO:0000313" key="1">
    <source>
        <dbReference type="EMBL" id="RLJ62098.1"/>
    </source>
</evidence>
<organism evidence="1 2">
    <name type="scientific">Sulfurisoma sediminicola</name>
    <dbReference type="NCBI Taxonomy" id="1381557"/>
    <lineage>
        <taxon>Bacteria</taxon>
        <taxon>Pseudomonadati</taxon>
        <taxon>Pseudomonadota</taxon>
        <taxon>Betaproteobacteria</taxon>
        <taxon>Nitrosomonadales</taxon>
        <taxon>Sterolibacteriaceae</taxon>
        <taxon>Sulfurisoma</taxon>
    </lineage>
</organism>
<evidence type="ECO:0008006" key="3">
    <source>
        <dbReference type="Google" id="ProtNLM"/>
    </source>
</evidence>
<reference evidence="1 2" key="1">
    <citation type="submission" date="2018-10" db="EMBL/GenBank/DDBJ databases">
        <title>Genomic Encyclopedia of Type Strains, Phase IV (KMG-IV): sequencing the most valuable type-strain genomes for metagenomic binning, comparative biology and taxonomic classification.</title>
        <authorList>
            <person name="Goeker M."/>
        </authorList>
    </citation>
    <scope>NUCLEOTIDE SEQUENCE [LARGE SCALE GENOMIC DNA]</scope>
    <source>
        <strain evidence="1 2">DSM 26916</strain>
    </source>
</reference>
<dbReference type="EMBL" id="RCCI01000008">
    <property type="protein sequence ID" value="RLJ62098.1"/>
    <property type="molecule type" value="Genomic_DNA"/>
</dbReference>
<dbReference type="Proteomes" id="UP000268908">
    <property type="component" value="Unassembled WGS sequence"/>
</dbReference>
<comment type="caution">
    <text evidence="1">The sequence shown here is derived from an EMBL/GenBank/DDBJ whole genome shotgun (WGS) entry which is preliminary data.</text>
</comment>
<dbReference type="AlphaFoldDB" id="A0A497X818"/>
<gene>
    <name evidence="1" type="ORF">DFR35_2741</name>
</gene>
<dbReference type="InterPro" id="IPR032720">
    <property type="entry name" value="Cys_rich_CWC"/>
</dbReference>
<dbReference type="OrthoDB" id="331868at2"/>
<accession>A0A497X818</accession>
<sequence length="75" mass="7823">MTDREKSVVAGRRPGERACPRCGAVFVCGNEAGAQSCWCAELPPALPIPGAGSGCYCPACLREIIAQQDQAGRKS</sequence>
<protein>
    <recommendedName>
        <fullName evidence="3">Cysteine-rich CWC</fullName>
    </recommendedName>
</protein>
<dbReference type="RefSeq" id="WP_121243234.1">
    <property type="nucleotide sequence ID" value="NZ_BHVV01000002.1"/>
</dbReference>
<name>A0A497X818_9PROT</name>
<evidence type="ECO:0000313" key="2">
    <source>
        <dbReference type="Proteomes" id="UP000268908"/>
    </source>
</evidence>
<keyword evidence="2" id="KW-1185">Reference proteome</keyword>